<dbReference type="Proteomes" id="UP000799421">
    <property type="component" value="Unassembled WGS sequence"/>
</dbReference>
<feature type="region of interest" description="Disordered" evidence="1">
    <location>
        <begin position="207"/>
        <end position="228"/>
    </location>
</feature>
<dbReference type="OrthoDB" id="506431at2759"/>
<keyword evidence="3" id="KW-1185">Reference proteome</keyword>
<proteinExistence type="predicted"/>
<sequence length="356" mass="39781">MALHRGLQSAIFYYLSCAPCAEARYRRKRKEEAKIDRANRERLEAEYPDCYRHPSPSSTNPHWASEIAAGPTGVTRGKRKPPGSNRREASSNENRAWPGNGAAEIIMPERVRTRDSYRHPPINDWHPATVTKVHSREDVAWLTEPMPTADVMSGKTPPSTRAPTSASNRSKMSTVPTLSLTLPTISLSPSPDLSTDAGLQAPRRSFGEAMQERKTRRQAPDPVKPVQDPYTKTYVATKSPTLYEDSVTGISASSSTNNSLKEVRQIARKSTGNLKDDLDHHPGVAIVTSLVSCRRALMTPRTPKRPSPSPLPRDSDDDTDFLSLVDSWYTPDIDLDEWVHEFTKRDGISHRWSMDI</sequence>
<dbReference type="AlphaFoldDB" id="A0A6A7C579"/>
<gene>
    <name evidence="2" type="ORF">K470DRAFT_268702</name>
</gene>
<protein>
    <submittedName>
        <fullName evidence="2">Uncharacterized protein</fullName>
    </submittedName>
</protein>
<accession>A0A6A7C579</accession>
<dbReference type="EMBL" id="MU005964">
    <property type="protein sequence ID" value="KAF2862746.1"/>
    <property type="molecule type" value="Genomic_DNA"/>
</dbReference>
<feature type="compositionally biased region" description="Basic and acidic residues" evidence="1">
    <location>
        <begin position="30"/>
        <end position="52"/>
    </location>
</feature>
<evidence type="ECO:0000313" key="3">
    <source>
        <dbReference type="Proteomes" id="UP000799421"/>
    </source>
</evidence>
<organism evidence="2 3">
    <name type="scientific">Piedraia hortae CBS 480.64</name>
    <dbReference type="NCBI Taxonomy" id="1314780"/>
    <lineage>
        <taxon>Eukaryota</taxon>
        <taxon>Fungi</taxon>
        <taxon>Dikarya</taxon>
        <taxon>Ascomycota</taxon>
        <taxon>Pezizomycotina</taxon>
        <taxon>Dothideomycetes</taxon>
        <taxon>Dothideomycetidae</taxon>
        <taxon>Capnodiales</taxon>
        <taxon>Piedraiaceae</taxon>
        <taxon>Piedraia</taxon>
    </lineage>
</organism>
<feature type="region of interest" description="Disordered" evidence="1">
    <location>
        <begin position="30"/>
        <end position="99"/>
    </location>
</feature>
<evidence type="ECO:0000256" key="1">
    <source>
        <dbReference type="SAM" id="MobiDB-lite"/>
    </source>
</evidence>
<feature type="compositionally biased region" description="Polar residues" evidence="1">
    <location>
        <begin position="156"/>
        <end position="172"/>
    </location>
</feature>
<reference evidence="2" key="1">
    <citation type="journal article" date="2020" name="Stud. Mycol.">
        <title>101 Dothideomycetes genomes: a test case for predicting lifestyles and emergence of pathogens.</title>
        <authorList>
            <person name="Haridas S."/>
            <person name="Albert R."/>
            <person name="Binder M."/>
            <person name="Bloem J."/>
            <person name="Labutti K."/>
            <person name="Salamov A."/>
            <person name="Andreopoulos B."/>
            <person name="Baker S."/>
            <person name="Barry K."/>
            <person name="Bills G."/>
            <person name="Bluhm B."/>
            <person name="Cannon C."/>
            <person name="Castanera R."/>
            <person name="Culley D."/>
            <person name="Daum C."/>
            <person name="Ezra D."/>
            <person name="Gonzalez J."/>
            <person name="Henrissat B."/>
            <person name="Kuo A."/>
            <person name="Liang C."/>
            <person name="Lipzen A."/>
            <person name="Lutzoni F."/>
            <person name="Magnuson J."/>
            <person name="Mondo S."/>
            <person name="Nolan M."/>
            <person name="Ohm R."/>
            <person name="Pangilinan J."/>
            <person name="Park H.-J."/>
            <person name="Ramirez L."/>
            <person name="Alfaro M."/>
            <person name="Sun H."/>
            <person name="Tritt A."/>
            <person name="Yoshinaga Y."/>
            <person name="Zwiers L.-H."/>
            <person name="Turgeon B."/>
            <person name="Goodwin S."/>
            <person name="Spatafora J."/>
            <person name="Crous P."/>
            <person name="Grigoriev I."/>
        </authorList>
    </citation>
    <scope>NUCLEOTIDE SEQUENCE</scope>
    <source>
        <strain evidence="2">CBS 480.64</strain>
    </source>
</reference>
<feature type="region of interest" description="Disordered" evidence="1">
    <location>
        <begin position="148"/>
        <end position="174"/>
    </location>
</feature>
<name>A0A6A7C579_9PEZI</name>
<evidence type="ECO:0000313" key="2">
    <source>
        <dbReference type="EMBL" id="KAF2862746.1"/>
    </source>
</evidence>